<comment type="caution">
    <text evidence="1">The sequence shown here is derived from an EMBL/GenBank/DDBJ whole genome shotgun (WGS) entry which is preliminary data.</text>
</comment>
<evidence type="ECO:0000313" key="1">
    <source>
        <dbReference type="EMBL" id="ORX35092.1"/>
    </source>
</evidence>
<dbReference type="EMBL" id="NBSH01000012">
    <property type="protein sequence ID" value="ORX35092.1"/>
    <property type="molecule type" value="Genomic_DNA"/>
</dbReference>
<dbReference type="AlphaFoldDB" id="A0A1Y1UAR5"/>
<proteinExistence type="predicted"/>
<sequence>MTDPTLYILYNASGTLLGHAAYAYAHMRCDTDKSCSACTLTHGPKLSLSERKEWKELKGKLTSGEFIPGQRYNVKQWHTEEQDNTVKQHLEAEKLRLPCILLQRPGESMSTVFTRAELDEFAGVQDKFEAALRKRI</sequence>
<dbReference type="Proteomes" id="UP000193218">
    <property type="component" value="Unassembled WGS sequence"/>
</dbReference>
<organism evidence="1 2">
    <name type="scientific">Kockovaella imperatae</name>
    <dbReference type="NCBI Taxonomy" id="4999"/>
    <lineage>
        <taxon>Eukaryota</taxon>
        <taxon>Fungi</taxon>
        <taxon>Dikarya</taxon>
        <taxon>Basidiomycota</taxon>
        <taxon>Agaricomycotina</taxon>
        <taxon>Tremellomycetes</taxon>
        <taxon>Tremellales</taxon>
        <taxon>Cuniculitremaceae</taxon>
        <taxon>Kockovaella</taxon>
    </lineage>
</organism>
<dbReference type="RefSeq" id="XP_021869308.1">
    <property type="nucleotide sequence ID" value="XM_022018556.1"/>
</dbReference>
<keyword evidence="2" id="KW-1185">Reference proteome</keyword>
<gene>
    <name evidence="1" type="ORF">BD324DRAFT_652808</name>
</gene>
<evidence type="ECO:0000313" key="2">
    <source>
        <dbReference type="Proteomes" id="UP000193218"/>
    </source>
</evidence>
<name>A0A1Y1UAR5_9TREE</name>
<accession>A0A1Y1UAR5</accession>
<dbReference type="OrthoDB" id="4269at2759"/>
<reference evidence="1 2" key="1">
    <citation type="submission" date="2017-03" db="EMBL/GenBank/DDBJ databases">
        <title>Widespread Adenine N6-methylation of Active Genes in Fungi.</title>
        <authorList>
            <consortium name="DOE Joint Genome Institute"/>
            <person name="Mondo S.J."/>
            <person name="Dannebaum R.O."/>
            <person name="Kuo R.C."/>
            <person name="Louie K.B."/>
            <person name="Bewick A.J."/>
            <person name="Labutti K."/>
            <person name="Haridas S."/>
            <person name="Kuo A."/>
            <person name="Salamov A."/>
            <person name="Ahrendt S.R."/>
            <person name="Lau R."/>
            <person name="Bowen B.P."/>
            <person name="Lipzen A."/>
            <person name="Sullivan W."/>
            <person name="Andreopoulos W.B."/>
            <person name="Clum A."/>
            <person name="Lindquist E."/>
            <person name="Daum C."/>
            <person name="Northen T.R."/>
            <person name="Ramamoorthy G."/>
            <person name="Schmitz R.J."/>
            <person name="Gryganskyi A."/>
            <person name="Culley D."/>
            <person name="Magnuson J."/>
            <person name="James T.Y."/>
            <person name="O'Malley M.A."/>
            <person name="Stajich J.E."/>
            <person name="Spatafora J.W."/>
            <person name="Visel A."/>
            <person name="Grigoriev I.V."/>
        </authorList>
    </citation>
    <scope>NUCLEOTIDE SEQUENCE [LARGE SCALE GENOMIC DNA]</scope>
    <source>
        <strain evidence="1 2">NRRL Y-17943</strain>
    </source>
</reference>
<dbReference type="GeneID" id="33560365"/>
<dbReference type="InParanoid" id="A0A1Y1UAR5"/>
<protein>
    <submittedName>
        <fullName evidence="1">Uncharacterized protein</fullName>
    </submittedName>
</protein>